<dbReference type="AlphaFoldDB" id="A0A4Y7J1P1"/>
<dbReference type="EMBL" id="CM010717">
    <property type="protein sequence ID" value="RZC53668.1"/>
    <property type="molecule type" value="Genomic_DNA"/>
</dbReference>
<dbReference type="Proteomes" id="UP000316621">
    <property type="component" value="Chromosome 3"/>
</dbReference>
<feature type="region of interest" description="Disordered" evidence="1">
    <location>
        <begin position="118"/>
        <end position="138"/>
    </location>
</feature>
<dbReference type="Gramene" id="RZC53668">
    <property type="protein sequence ID" value="RZC53668"/>
    <property type="gene ID" value="C5167_012522"/>
</dbReference>
<keyword evidence="3" id="KW-1185">Reference proteome</keyword>
<reference evidence="2 3" key="1">
    <citation type="journal article" date="2018" name="Science">
        <title>The opium poppy genome and morphinan production.</title>
        <authorList>
            <person name="Guo L."/>
            <person name="Winzer T."/>
            <person name="Yang X."/>
            <person name="Li Y."/>
            <person name="Ning Z."/>
            <person name="He Z."/>
            <person name="Teodor R."/>
            <person name="Lu Y."/>
            <person name="Bowser T.A."/>
            <person name="Graham I.A."/>
            <person name="Ye K."/>
        </authorList>
    </citation>
    <scope>NUCLEOTIDE SEQUENCE [LARGE SCALE GENOMIC DNA]</scope>
    <source>
        <strain evidence="3">cv. HN1</strain>
        <tissue evidence="2">Leaves</tissue>
    </source>
</reference>
<name>A0A4Y7J1P1_PAPSO</name>
<sequence>MDEAEFVEEQNFFIHRLLFIGFLAEQKFVYCVDCFGNPCFFKKAPKKEKAPRPSSKPAKSGSGFQLVRWLRDRNGDVVGEEQTRKSSAWKLMMEDMWMSANGKAIADGKVSLVTGNTSVVDEGKDHSPPPKEKSTGDGREFIYKSVALIDFAQVHSYNAKENYSKQ</sequence>
<evidence type="ECO:0000313" key="2">
    <source>
        <dbReference type="EMBL" id="RZC53668.1"/>
    </source>
</evidence>
<evidence type="ECO:0000313" key="3">
    <source>
        <dbReference type="Proteomes" id="UP000316621"/>
    </source>
</evidence>
<evidence type="ECO:0000256" key="1">
    <source>
        <dbReference type="SAM" id="MobiDB-lite"/>
    </source>
</evidence>
<feature type="region of interest" description="Disordered" evidence="1">
    <location>
        <begin position="45"/>
        <end position="64"/>
    </location>
</feature>
<proteinExistence type="predicted"/>
<organism evidence="2 3">
    <name type="scientific">Papaver somniferum</name>
    <name type="common">Opium poppy</name>
    <dbReference type="NCBI Taxonomy" id="3469"/>
    <lineage>
        <taxon>Eukaryota</taxon>
        <taxon>Viridiplantae</taxon>
        <taxon>Streptophyta</taxon>
        <taxon>Embryophyta</taxon>
        <taxon>Tracheophyta</taxon>
        <taxon>Spermatophyta</taxon>
        <taxon>Magnoliopsida</taxon>
        <taxon>Ranunculales</taxon>
        <taxon>Papaveraceae</taxon>
        <taxon>Papaveroideae</taxon>
        <taxon>Papaver</taxon>
    </lineage>
</organism>
<feature type="compositionally biased region" description="Basic and acidic residues" evidence="1">
    <location>
        <begin position="121"/>
        <end position="138"/>
    </location>
</feature>
<accession>A0A4Y7J1P1</accession>
<protein>
    <submittedName>
        <fullName evidence="2">Uncharacterized protein</fullName>
    </submittedName>
</protein>
<gene>
    <name evidence="2" type="ORF">C5167_012522</name>
</gene>